<dbReference type="Proteomes" id="UP000288623">
    <property type="component" value="Unassembled WGS sequence"/>
</dbReference>
<name>A0A433RYB2_9BACL</name>
<reference evidence="2 3" key="1">
    <citation type="submission" date="2014-11" db="EMBL/GenBank/DDBJ databases">
        <title>Genome sequence and analysis of novel Kurthia sp.</title>
        <authorList>
            <person name="Lawson J.N."/>
            <person name="Gonzalez J.E."/>
            <person name="Rinauldi L."/>
            <person name="Xuan Z."/>
            <person name="Firman A."/>
            <person name="Shaddox L."/>
            <person name="Trudeau A."/>
            <person name="Shah S."/>
            <person name="Reiman D."/>
        </authorList>
    </citation>
    <scope>NUCLEOTIDE SEQUENCE [LARGE SCALE GENOMIC DNA]</scope>
    <source>
        <strain evidence="2 3">3B1D</strain>
    </source>
</reference>
<evidence type="ECO:0000256" key="1">
    <source>
        <dbReference type="SAM" id="Phobius"/>
    </source>
</evidence>
<sequence length="248" mass="27821">MGRFLIVLLAFIALFIASLSAYALPLNNHTALELAYSYKILMFPALYVYWLFPGALILLAYWVFAQWQKRHTASALTLTQAILFAISSIVFIVWINLWHYEQFILALAALAVISICLFILYLTYPLTENKMSGRLPISIAFAAIAFLTFLTIGFLFISNNLIDFGLSRQLWAVVLLTCAAALALAIRFHLYDAAFPAVFIWFLIGVAIANNFNELLVTTAALFLSGVLIVGIIFIRKRLPSNANKKRL</sequence>
<organism evidence="2 3">
    <name type="scientific">Candidatus Kurthia intestinigallinarum</name>
    <dbReference type="NCBI Taxonomy" id="1562256"/>
    <lineage>
        <taxon>Bacteria</taxon>
        <taxon>Bacillati</taxon>
        <taxon>Bacillota</taxon>
        <taxon>Bacilli</taxon>
        <taxon>Bacillales</taxon>
        <taxon>Caryophanaceae</taxon>
        <taxon>Kurthia</taxon>
    </lineage>
</organism>
<feature type="transmembrane region" description="Helical" evidence="1">
    <location>
        <begin position="47"/>
        <end position="64"/>
    </location>
</feature>
<dbReference type="EMBL" id="JTFC01000006">
    <property type="protein sequence ID" value="RUS58260.1"/>
    <property type="molecule type" value="Genomic_DNA"/>
</dbReference>
<keyword evidence="1" id="KW-0812">Transmembrane</keyword>
<evidence type="ECO:0000313" key="3">
    <source>
        <dbReference type="Proteomes" id="UP000288623"/>
    </source>
</evidence>
<feature type="transmembrane region" description="Helical" evidence="1">
    <location>
        <begin position="193"/>
        <end position="209"/>
    </location>
</feature>
<dbReference type="AlphaFoldDB" id="A0A433RYB2"/>
<feature type="transmembrane region" description="Helical" evidence="1">
    <location>
        <begin position="76"/>
        <end position="97"/>
    </location>
</feature>
<evidence type="ECO:0000313" key="2">
    <source>
        <dbReference type="EMBL" id="RUS58260.1"/>
    </source>
</evidence>
<gene>
    <name evidence="2" type="ORF">QI30_01375</name>
</gene>
<feature type="transmembrane region" description="Helical" evidence="1">
    <location>
        <begin position="169"/>
        <end position="186"/>
    </location>
</feature>
<dbReference type="RefSeq" id="WP_126989162.1">
    <property type="nucleotide sequence ID" value="NZ_JTFC01000006.1"/>
</dbReference>
<feature type="transmembrane region" description="Helical" evidence="1">
    <location>
        <begin position="135"/>
        <end position="157"/>
    </location>
</feature>
<proteinExistence type="predicted"/>
<keyword evidence="1" id="KW-1133">Transmembrane helix</keyword>
<feature type="transmembrane region" description="Helical" evidence="1">
    <location>
        <begin position="103"/>
        <end position="123"/>
    </location>
</feature>
<feature type="transmembrane region" description="Helical" evidence="1">
    <location>
        <begin position="215"/>
        <end position="235"/>
    </location>
</feature>
<keyword evidence="3" id="KW-1185">Reference proteome</keyword>
<protein>
    <recommendedName>
        <fullName evidence="4">Tryptophan-rich sensory protein</fullName>
    </recommendedName>
</protein>
<dbReference type="OrthoDB" id="5189031at2"/>
<accession>A0A433RYB2</accession>
<comment type="caution">
    <text evidence="2">The sequence shown here is derived from an EMBL/GenBank/DDBJ whole genome shotgun (WGS) entry which is preliminary data.</text>
</comment>
<keyword evidence="1" id="KW-0472">Membrane</keyword>
<evidence type="ECO:0008006" key="4">
    <source>
        <dbReference type="Google" id="ProtNLM"/>
    </source>
</evidence>